<feature type="domain" description="CobQ/CobB/MinD/ParA nucleotide binding" evidence="1">
    <location>
        <begin position="33"/>
        <end position="289"/>
    </location>
</feature>
<dbReference type="Gene3D" id="3.40.50.300">
    <property type="entry name" value="P-loop containing nucleotide triphosphate hydrolases"/>
    <property type="match status" value="1"/>
</dbReference>
<evidence type="ECO:0000259" key="1">
    <source>
        <dbReference type="Pfam" id="PF01656"/>
    </source>
</evidence>
<dbReference type="Proteomes" id="UP001589870">
    <property type="component" value="Unassembled WGS sequence"/>
</dbReference>
<evidence type="ECO:0000313" key="3">
    <source>
        <dbReference type="Proteomes" id="UP001589870"/>
    </source>
</evidence>
<comment type="caution">
    <text evidence="2">The sequence shown here is derived from an EMBL/GenBank/DDBJ whole genome shotgun (WGS) entry which is preliminary data.</text>
</comment>
<dbReference type="CDD" id="cd02042">
    <property type="entry name" value="ParAB_family"/>
    <property type="match status" value="1"/>
</dbReference>
<sequence>MSVTPVPEVDAPESRADTSTWLANGITSTDNVIALMMRKGGAGKTTLTLLLLDALARMGLRVLAVDLDPQGNTSIGLGHKVQLEVTGHTKLGNKPIMTPTEPTVLEVIEADTAGVADDAIQTVDWGYDLNEPFHRGGPLFPGRIGAIGVIPSYRALEVSAATWRPNDLEKLATALLLPAEQSGIAPNARWDVVLIDTPPGGSLISIQAAKAAYHALLVTQAQRFGVEAIPETLMLVDDIRDSYRHEELNVLGLVFNEYTDRSQTQRNLMAQVDAEQQKQNSEFEVEVWKGRVPNYTVVDKSQNAEAPLSAFLTSGADRDSARKVCQVAEGVAIQLLEGIRHPLAAEVKQAWKQAWPANLRMPIVAEV</sequence>
<dbReference type="Pfam" id="PF01656">
    <property type="entry name" value="CbiA"/>
    <property type="match status" value="1"/>
</dbReference>
<dbReference type="PANTHER" id="PTHR13696">
    <property type="entry name" value="P-LOOP CONTAINING NUCLEOSIDE TRIPHOSPHATE HYDROLASE"/>
    <property type="match status" value="1"/>
</dbReference>
<reference evidence="2 3" key="1">
    <citation type="submission" date="2024-09" db="EMBL/GenBank/DDBJ databases">
        <authorList>
            <person name="Sun Q."/>
            <person name="Mori K."/>
        </authorList>
    </citation>
    <scope>NUCLEOTIDE SEQUENCE [LARGE SCALE GENOMIC DNA]</scope>
    <source>
        <strain evidence="2 3">TBRC 1851</strain>
    </source>
</reference>
<keyword evidence="3" id="KW-1185">Reference proteome</keyword>
<accession>A0ABV6U1J2</accession>
<dbReference type="EMBL" id="JBHMQT010000012">
    <property type="protein sequence ID" value="MFC0862324.1"/>
    <property type="molecule type" value="Genomic_DNA"/>
</dbReference>
<proteinExistence type="predicted"/>
<dbReference type="InterPro" id="IPR050678">
    <property type="entry name" value="DNA_Partitioning_ATPase"/>
</dbReference>
<evidence type="ECO:0000313" key="2">
    <source>
        <dbReference type="EMBL" id="MFC0862324.1"/>
    </source>
</evidence>
<dbReference type="PANTHER" id="PTHR13696:SF99">
    <property type="entry name" value="COBYRINIC ACID AC-DIAMIDE SYNTHASE"/>
    <property type="match status" value="1"/>
</dbReference>
<name>A0ABV6U1J2_9ACTN</name>
<dbReference type="SUPFAM" id="SSF52540">
    <property type="entry name" value="P-loop containing nucleoside triphosphate hydrolases"/>
    <property type="match status" value="1"/>
</dbReference>
<protein>
    <submittedName>
        <fullName evidence="2">ParA family protein</fullName>
    </submittedName>
</protein>
<dbReference type="RefSeq" id="WP_394300538.1">
    <property type="nucleotide sequence ID" value="NZ_JBHMQT010000012.1"/>
</dbReference>
<gene>
    <name evidence="2" type="ORF">ACFHYQ_08445</name>
</gene>
<dbReference type="InterPro" id="IPR002586">
    <property type="entry name" value="CobQ/CobB/MinD/ParA_Nub-bd_dom"/>
</dbReference>
<dbReference type="InterPro" id="IPR027417">
    <property type="entry name" value="P-loop_NTPase"/>
</dbReference>
<organism evidence="2 3">
    <name type="scientific">Sphaerimonospora cavernae</name>
    <dbReference type="NCBI Taxonomy" id="1740611"/>
    <lineage>
        <taxon>Bacteria</taxon>
        <taxon>Bacillati</taxon>
        <taxon>Actinomycetota</taxon>
        <taxon>Actinomycetes</taxon>
        <taxon>Streptosporangiales</taxon>
        <taxon>Streptosporangiaceae</taxon>
        <taxon>Sphaerimonospora</taxon>
    </lineage>
</organism>